<keyword evidence="3" id="KW-1185">Reference proteome</keyword>
<reference evidence="2 3" key="1">
    <citation type="submission" date="2017-06" db="EMBL/GenBank/DDBJ databases">
        <title>Draft genome sequence of a variant of Elsinoe murrayae.</title>
        <authorList>
            <person name="Cheng Q."/>
        </authorList>
    </citation>
    <scope>NUCLEOTIDE SEQUENCE [LARGE SCALE GENOMIC DNA]</scope>
    <source>
        <strain evidence="2 3">CQ-2017a</strain>
    </source>
</reference>
<name>A0A2K1QQA7_9PEZI</name>
<dbReference type="InParanoid" id="A0A2K1QQA7"/>
<dbReference type="EMBL" id="NKHZ01000054">
    <property type="protein sequence ID" value="PNS17063.1"/>
    <property type="molecule type" value="Genomic_DNA"/>
</dbReference>
<feature type="compositionally biased region" description="Polar residues" evidence="1">
    <location>
        <begin position="201"/>
        <end position="244"/>
    </location>
</feature>
<evidence type="ECO:0000313" key="2">
    <source>
        <dbReference type="EMBL" id="PNS17063.1"/>
    </source>
</evidence>
<sequence length="331" mass="37500">MSSAGHPTFRYGQWKQAPDALQILESRITDTSGANLGHVDIFSTIFKGYSNERAPTKQITNLIVQAYDLADSYDLLPDLREQGALPLNREDEIMEIKAKRRRQVKKELSYWQKLQSHGDEWERFPESWPKDMPRPSTAEKTLQALAKLADRMTWDELLDSVRRDPRRRKRKFTHLTAKDILDEIDQERTPSPIAAAKIDSSDSLCPDTTQPNDGSPPNTMQSTDGLYPDTTQVTSHASLIQQEDTALESPAKSHLSDQELDRSPPVLAPAPLTHESTSPPRNTLPTLSSPGQDEKIFDPTLDDTDLSLLFDTPDKIKFKSRRARKLTKRRS</sequence>
<dbReference type="AlphaFoldDB" id="A0A2K1QQA7"/>
<accession>A0A2K1QQA7</accession>
<dbReference type="Proteomes" id="UP000243797">
    <property type="component" value="Unassembled WGS sequence"/>
</dbReference>
<protein>
    <submittedName>
        <fullName evidence="2">Uncharacterized protein</fullName>
    </submittedName>
</protein>
<feature type="compositionally biased region" description="Polar residues" evidence="1">
    <location>
        <begin position="274"/>
        <end position="291"/>
    </location>
</feature>
<organism evidence="2 3">
    <name type="scientific">Sphaceloma murrayae</name>
    <dbReference type="NCBI Taxonomy" id="2082308"/>
    <lineage>
        <taxon>Eukaryota</taxon>
        <taxon>Fungi</taxon>
        <taxon>Dikarya</taxon>
        <taxon>Ascomycota</taxon>
        <taxon>Pezizomycotina</taxon>
        <taxon>Dothideomycetes</taxon>
        <taxon>Dothideomycetidae</taxon>
        <taxon>Myriangiales</taxon>
        <taxon>Elsinoaceae</taxon>
        <taxon>Sphaceloma</taxon>
    </lineage>
</organism>
<comment type="caution">
    <text evidence="2">The sequence shown here is derived from an EMBL/GenBank/DDBJ whole genome shotgun (WGS) entry which is preliminary data.</text>
</comment>
<evidence type="ECO:0000256" key="1">
    <source>
        <dbReference type="SAM" id="MobiDB-lite"/>
    </source>
</evidence>
<feature type="region of interest" description="Disordered" evidence="1">
    <location>
        <begin position="196"/>
        <end position="304"/>
    </location>
</feature>
<evidence type="ECO:0000313" key="3">
    <source>
        <dbReference type="Proteomes" id="UP000243797"/>
    </source>
</evidence>
<proteinExistence type="predicted"/>
<gene>
    <name evidence="2" type="ORF">CAC42_3633</name>
</gene>